<reference evidence="6 7" key="1">
    <citation type="journal article" date="2016" name="Sci. Rep.">
        <title>The genome sequence of the outbreeding globe artichoke constructed de novo incorporating a phase-aware low-pass sequencing strategy of F1 progeny.</title>
        <authorList>
            <person name="Scaglione D."/>
            <person name="Reyes-Chin-Wo S."/>
            <person name="Acquadro A."/>
            <person name="Froenicke L."/>
            <person name="Portis E."/>
            <person name="Beitel C."/>
            <person name="Tirone M."/>
            <person name="Mauro R."/>
            <person name="Lo Monaco A."/>
            <person name="Mauromicale G."/>
            <person name="Faccioli P."/>
            <person name="Cattivelli L."/>
            <person name="Rieseberg L."/>
            <person name="Michelmore R."/>
            <person name="Lanteri S."/>
        </authorList>
    </citation>
    <scope>NUCLEOTIDE SEQUENCE [LARGE SCALE GENOMIC DNA]</scope>
    <source>
        <strain evidence="6">2C</strain>
    </source>
</reference>
<evidence type="ECO:0000256" key="1">
    <source>
        <dbReference type="ARBA" id="ARBA00003361"/>
    </source>
</evidence>
<dbReference type="Gramene" id="KVH99399">
    <property type="protein sequence ID" value="KVH99399"/>
    <property type="gene ID" value="Ccrd_022371"/>
</dbReference>
<organism evidence="6 7">
    <name type="scientific">Cynara cardunculus var. scolymus</name>
    <name type="common">Globe artichoke</name>
    <name type="synonym">Cynara scolymus</name>
    <dbReference type="NCBI Taxonomy" id="59895"/>
    <lineage>
        <taxon>Eukaryota</taxon>
        <taxon>Viridiplantae</taxon>
        <taxon>Streptophyta</taxon>
        <taxon>Embryophyta</taxon>
        <taxon>Tracheophyta</taxon>
        <taxon>Spermatophyta</taxon>
        <taxon>Magnoliopsida</taxon>
        <taxon>eudicotyledons</taxon>
        <taxon>Gunneridae</taxon>
        <taxon>Pentapetalae</taxon>
        <taxon>asterids</taxon>
        <taxon>campanulids</taxon>
        <taxon>Asterales</taxon>
        <taxon>Asteraceae</taxon>
        <taxon>Carduoideae</taxon>
        <taxon>Cardueae</taxon>
        <taxon>Carduinae</taxon>
        <taxon>Cynara</taxon>
    </lineage>
</organism>
<protein>
    <submittedName>
        <fullName evidence="6">Oxysterol-binding protein</fullName>
    </submittedName>
</protein>
<dbReference type="AlphaFoldDB" id="A0A118JZ21"/>
<evidence type="ECO:0000313" key="7">
    <source>
        <dbReference type="Proteomes" id="UP000243975"/>
    </source>
</evidence>
<dbReference type="InterPro" id="IPR000648">
    <property type="entry name" value="Oxysterol-bd"/>
</dbReference>
<sequence>MTLPPHPSTSTVVNNRHVLSNHVAPPPTTVSGDIAATMRVSGILLKWVNCAKGWRPRWFVLQDGVLSYYNVHGPDKTVITKETDKGCRVIGSRLSHNRRHVNPHHLHRKPLDDRRFSIFTGTKRLHLKAKTQEDQTEWLEALQAVKRMFPRMSNSELMNPARVSTEKLRERLLEEGVNETVIQDTERIMRSEFSEMQDQLVLLRKKVFLLIDTLQML</sequence>
<evidence type="ECO:0000259" key="5">
    <source>
        <dbReference type="PROSITE" id="PS50003"/>
    </source>
</evidence>
<dbReference type="PANTHER" id="PTHR10972">
    <property type="entry name" value="OXYSTEROL-BINDING PROTEIN-RELATED"/>
    <property type="match status" value="1"/>
</dbReference>
<dbReference type="InterPro" id="IPR011993">
    <property type="entry name" value="PH-like_dom_sf"/>
</dbReference>
<dbReference type="PROSITE" id="PS50003">
    <property type="entry name" value="PH_DOMAIN"/>
    <property type="match status" value="1"/>
</dbReference>
<dbReference type="EMBL" id="LEKV01003563">
    <property type="protein sequence ID" value="KVH99399.1"/>
    <property type="molecule type" value="Genomic_DNA"/>
</dbReference>
<dbReference type="Proteomes" id="UP000243975">
    <property type="component" value="Unassembled WGS sequence"/>
</dbReference>
<dbReference type="InterPro" id="IPR001849">
    <property type="entry name" value="PH_domain"/>
</dbReference>
<comment type="function">
    <text evidence="1">May be involved in the transport of sterols.</text>
</comment>
<comment type="caution">
    <text evidence="6">The sequence shown here is derived from an EMBL/GenBank/DDBJ whole genome shotgun (WGS) entry which is preliminary data.</text>
</comment>
<dbReference type="GO" id="GO:0016020">
    <property type="term" value="C:membrane"/>
    <property type="evidence" value="ECO:0007669"/>
    <property type="project" value="TreeGrafter"/>
</dbReference>
<dbReference type="OMA" id="TRTNHNH"/>
<dbReference type="GO" id="GO:0032934">
    <property type="term" value="F:sterol binding"/>
    <property type="evidence" value="ECO:0007669"/>
    <property type="project" value="TreeGrafter"/>
</dbReference>
<feature type="domain" description="PH" evidence="5">
    <location>
        <begin position="37"/>
        <end position="147"/>
    </location>
</feature>
<dbReference type="STRING" id="59895.A0A118JZ21"/>
<dbReference type="SMART" id="SM00233">
    <property type="entry name" value="PH"/>
    <property type="match status" value="1"/>
</dbReference>
<gene>
    <name evidence="6" type="ORF">Ccrd_022371</name>
</gene>
<dbReference type="Gene3D" id="2.30.29.30">
    <property type="entry name" value="Pleckstrin-homology domain (PH domain)/Phosphotyrosine-binding domain (PTB)"/>
    <property type="match status" value="1"/>
</dbReference>
<evidence type="ECO:0000256" key="2">
    <source>
        <dbReference type="ARBA" id="ARBA00022448"/>
    </source>
</evidence>
<dbReference type="PANTHER" id="PTHR10972:SF193">
    <property type="entry name" value="PLECKSTRIN HOMOLOGY (PH) DOMAIN SUPERFAMILY PROTEIN"/>
    <property type="match status" value="1"/>
</dbReference>
<dbReference type="GO" id="GO:0006869">
    <property type="term" value="P:lipid transport"/>
    <property type="evidence" value="ECO:0007669"/>
    <property type="project" value="UniProtKB-KW"/>
</dbReference>
<keyword evidence="4" id="KW-0446">Lipid-binding</keyword>
<accession>A0A118JZ21</accession>
<dbReference type="SUPFAM" id="SSF50729">
    <property type="entry name" value="PH domain-like"/>
    <property type="match status" value="1"/>
</dbReference>
<dbReference type="GO" id="GO:0005829">
    <property type="term" value="C:cytosol"/>
    <property type="evidence" value="ECO:0007669"/>
    <property type="project" value="TreeGrafter"/>
</dbReference>
<evidence type="ECO:0000256" key="4">
    <source>
        <dbReference type="ARBA" id="ARBA00023121"/>
    </source>
</evidence>
<dbReference type="Pfam" id="PF15413">
    <property type="entry name" value="PH_11"/>
    <property type="match status" value="1"/>
</dbReference>
<name>A0A118JZ21_CYNCS</name>
<evidence type="ECO:0000313" key="6">
    <source>
        <dbReference type="EMBL" id="KVH99399.1"/>
    </source>
</evidence>
<evidence type="ECO:0000256" key="3">
    <source>
        <dbReference type="ARBA" id="ARBA00023055"/>
    </source>
</evidence>
<keyword evidence="7" id="KW-1185">Reference proteome</keyword>
<proteinExistence type="predicted"/>
<keyword evidence="2" id="KW-0813">Transport</keyword>
<keyword evidence="3" id="KW-0445">Lipid transport</keyword>